<evidence type="ECO:0000256" key="7">
    <source>
        <dbReference type="PROSITE-ProRule" id="PRU00423"/>
    </source>
</evidence>
<dbReference type="InterPro" id="IPR003501">
    <property type="entry name" value="PTS_EIIB_2/3"/>
</dbReference>
<sequence length="115" mass="12686">MTYDGVFKMKRIMLCCSAGMSTSLLMRKMKEVADARGLDVEIAAYAAHEFDEQVGKYDVVLLGPQVKYMLASFKEKAEGKGVPVAAIDMMDYGMQRGDNVLDFAFSLIETSGQPL</sequence>
<dbReference type="Proteomes" id="UP000008044">
    <property type="component" value="Chromosome"/>
</dbReference>
<evidence type="ECO:0000256" key="3">
    <source>
        <dbReference type="ARBA" id="ARBA00022597"/>
    </source>
</evidence>
<accession>A0A0H3I0S3</accession>
<dbReference type="InterPro" id="IPR013012">
    <property type="entry name" value="PTS_EIIB_3"/>
</dbReference>
<keyword evidence="5" id="KW-0598">Phosphotransferase system</keyword>
<dbReference type="GO" id="GO:0016301">
    <property type="term" value="F:kinase activity"/>
    <property type="evidence" value="ECO:0007669"/>
    <property type="project" value="UniProtKB-KW"/>
</dbReference>
<evidence type="ECO:0000256" key="2">
    <source>
        <dbReference type="ARBA" id="ARBA00022553"/>
    </source>
</evidence>
<feature type="domain" description="PTS EIIB type-3" evidence="8">
    <location>
        <begin position="9"/>
        <end position="114"/>
    </location>
</feature>
<reference evidence="9 10" key="1">
    <citation type="journal article" date="2012" name="J. Bacteriol.">
        <title>Genome sequence of Pectobacterium sp. strain SCC3193.</title>
        <authorList>
            <person name="Koskinen J.P."/>
            <person name="Laine P."/>
            <person name="Niemi O."/>
            <person name="Nykyri J."/>
            <person name="Harjunpaa H."/>
            <person name="Auvinen P."/>
            <person name="Paulin L."/>
            <person name="Pirhonen M."/>
            <person name="Palva T."/>
            <person name="Holm L."/>
        </authorList>
    </citation>
    <scope>NUCLEOTIDE SEQUENCE [LARGE SCALE GENOMIC DNA]</scope>
    <source>
        <strain evidence="9 10">SCC3193</strain>
    </source>
</reference>
<dbReference type="AlphaFoldDB" id="A0A0H3I0S3"/>
<evidence type="ECO:0000256" key="6">
    <source>
        <dbReference type="ARBA" id="ARBA00022777"/>
    </source>
</evidence>
<organism evidence="9 10">
    <name type="scientific">Pectobacterium parmentieri</name>
    <dbReference type="NCBI Taxonomy" id="1905730"/>
    <lineage>
        <taxon>Bacteria</taxon>
        <taxon>Pseudomonadati</taxon>
        <taxon>Pseudomonadota</taxon>
        <taxon>Gammaproteobacteria</taxon>
        <taxon>Enterobacterales</taxon>
        <taxon>Pectobacteriaceae</taxon>
        <taxon>Pectobacterium</taxon>
    </lineage>
</organism>
<evidence type="ECO:0000256" key="5">
    <source>
        <dbReference type="ARBA" id="ARBA00022683"/>
    </source>
</evidence>
<dbReference type="eggNOG" id="COG1440">
    <property type="taxonomic scope" value="Bacteria"/>
</dbReference>
<dbReference type="CDD" id="cd05564">
    <property type="entry name" value="PTS_IIB_chitobiose_lichenan"/>
    <property type="match status" value="1"/>
</dbReference>
<dbReference type="SUPFAM" id="SSF52794">
    <property type="entry name" value="PTS system IIB component-like"/>
    <property type="match status" value="1"/>
</dbReference>
<evidence type="ECO:0000259" key="8">
    <source>
        <dbReference type="PROSITE" id="PS51100"/>
    </source>
</evidence>
<dbReference type="EMBL" id="CP003415">
    <property type="protein sequence ID" value="AFI88172.1"/>
    <property type="molecule type" value="Genomic_DNA"/>
</dbReference>
<keyword evidence="1" id="KW-0813">Transport</keyword>
<dbReference type="STRING" id="1905730.W5S_0033"/>
<dbReference type="GO" id="GO:0009401">
    <property type="term" value="P:phosphoenolpyruvate-dependent sugar phosphotransferase system"/>
    <property type="evidence" value="ECO:0007669"/>
    <property type="project" value="UniProtKB-KW"/>
</dbReference>
<dbReference type="Pfam" id="PF02302">
    <property type="entry name" value="PTS_IIB"/>
    <property type="match status" value="1"/>
</dbReference>
<dbReference type="Gene3D" id="3.40.50.2300">
    <property type="match status" value="1"/>
</dbReference>
<evidence type="ECO:0000313" key="9">
    <source>
        <dbReference type="EMBL" id="AFI88172.1"/>
    </source>
</evidence>
<feature type="modified residue" description="Phosphocysteine; by EIIA" evidence="7">
    <location>
        <position position="16"/>
    </location>
</feature>
<keyword evidence="6" id="KW-0418">Kinase</keyword>
<keyword evidence="3" id="KW-0762">Sugar transport</keyword>
<evidence type="ECO:0000256" key="1">
    <source>
        <dbReference type="ARBA" id="ARBA00022448"/>
    </source>
</evidence>
<keyword evidence="4" id="KW-0808">Transferase</keyword>
<dbReference type="InterPro" id="IPR051819">
    <property type="entry name" value="PTS_sugar-specific_EIIB"/>
</dbReference>
<dbReference type="PATRIC" id="fig|1166016.3.peg.35"/>
<dbReference type="PANTHER" id="PTHR34581:SF2">
    <property type="entry name" value="PTS SYSTEM N,N'-DIACETYLCHITOBIOSE-SPECIFIC EIIB COMPONENT"/>
    <property type="match status" value="1"/>
</dbReference>
<protein>
    <submittedName>
        <fullName evidence="9">PTS system, cellobiose-specific IIB component</fullName>
    </submittedName>
</protein>
<gene>
    <name evidence="9" type="ordered locus">W5S_0033</name>
</gene>
<name>A0A0H3I0S3_PECPM</name>
<dbReference type="PANTHER" id="PTHR34581">
    <property type="entry name" value="PTS SYSTEM N,N'-DIACETYLCHITOBIOSE-SPECIFIC EIIB COMPONENT"/>
    <property type="match status" value="1"/>
</dbReference>
<evidence type="ECO:0000256" key="4">
    <source>
        <dbReference type="ARBA" id="ARBA00022679"/>
    </source>
</evidence>
<keyword evidence="2" id="KW-0597">Phosphoprotein</keyword>
<dbReference type="PROSITE" id="PS51100">
    <property type="entry name" value="PTS_EIIB_TYPE_3"/>
    <property type="match status" value="1"/>
</dbReference>
<dbReference type="KEGG" id="pec:W5S_0033"/>
<evidence type="ECO:0000313" key="10">
    <source>
        <dbReference type="Proteomes" id="UP000008044"/>
    </source>
</evidence>
<dbReference type="InterPro" id="IPR036095">
    <property type="entry name" value="PTS_EIIB-like_sf"/>
</dbReference>
<dbReference type="GO" id="GO:0008982">
    <property type="term" value="F:protein-N(PI)-phosphohistidine-sugar phosphotransferase activity"/>
    <property type="evidence" value="ECO:0007669"/>
    <property type="project" value="InterPro"/>
</dbReference>
<dbReference type="HOGENOM" id="CLU_147323_2_1_6"/>
<proteinExistence type="predicted"/>